<dbReference type="Proteomes" id="UP000601736">
    <property type="component" value="Unassembled WGS sequence"/>
</dbReference>
<dbReference type="Pfam" id="PF00990">
    <property type="entry name" value="GGDEF"/>
    <property type="match status" value="1"/>
</dbReference>
<dbReference type="Pfam" id="PF03924">
    <property type="entry name" value="CHASE"/>
    <property type="match status" value="1"/>
</dbReference>
<dbReference type="EMBL" id="CAJNAP010000011">
    <property type="protein sequence ID" value="CAE6500530.1"/>
    <property type="molecule type" value="Genomic_DNA"/>
</dbReference>
<dbReference type="PANTHER" id="PTHR44757">
    <property type="entry name" value="DIGUANYLATE CYCLASE DGCP"/>
    <property type="match status" value="1"/>
</dbReference>
<evidence type="ECO:0000256" key="1">
    <source>
        <dbReference type="ARBA" id="ARBA00004370"/>
    </source>
</evidence>
<dbReference type="PANTHER" id="PTHR44757:SF2">
    <property type="entry name" value="BIOFILM ARCHITECTURE MAINTENANCE PROTEIN MBAA"/>
    <property type="match status" value="1"/>
</dbReference>
<feature type="domain" description="GGDEF" evidence="8">
    <location>
        <begin position="462"/>
        <end position="595"/>
    </location>
</feature>
<dbReference type="PROSITE" id="PS50883">
    <property type="entry name" value="EAL"/>
    <property type="match status" value="1"/>
</dbReference>
<evidence type="ECO:0000256" key="4">
    <source>
        <dbReference type="ARBA" id="ARBA00023136"/>
    </source>
</evidence>
<dbReference type="InterPro" id="IPR043128">
    <property type="entry name" value="Rev_trsase/Diguanyl_cyclase"/>
</dbReference>
<comment type="subcellular location">
    <subcellularLocation>
        <location evidence="1">Membrane</location>
    </subcellularLocation>
</comment>
<gene>
    <name evidence="9" type="ORF">NMYAN_190035</name>
</gene>
<evidence type="ECO:0000313" key="10">
    <source>
        <dbReference type="Proteomes" id="UP000601736"/>
    </source>
</evidence>
<protein>
    <recommendedName>
        <fullName evidence="11">Diguanylate cyclase (GGDEF) domain-containing protein</fullName>
    </recommendedName>
</protein>
<keyword evidence="4 5" id="KW-0472">Membrane</keyword>
<dbReference type="GO" id="GO:0007165">
    <property type="term" value="P:signal transduction"/>
    <property type="evidence" value="ECO:0007669"/>
    <property type="project" value="UniProtKB-ARBA"/>
</dbReference>
<evidence type="ECO:0000259" key="7">
    <source>
        <dbReference type="PROSITE" id="PS50883"/>
    </source>
</evidence>
<dbReference type="Pfam" id="PF00563">
    <property type="entry name" value="EAL"/>
    <property type="match status" value="1"/>
</dbReference>
<accession>A0A8H9D9Z6</accession>
<dbReference type="SMART" id="SM00052">
    <property type="entry name" value="EAL"/>
    <property type="match status" value="1"/>
</dbReference>
<dbReference type="InterPro" id="IPR042240">
    <property type="entry name" value="CHASE_sf"/>
</dbReference>
<evidence type="ECO:0000259" key="8">
    <source>
        <dbReference type="PROSITE" id="PS50887"/>
    </source>
</evidence>
<dbReference type="Gene3D" id="3.20.20.450">
    <property type="entry name" value="EAL domain"/>
    <property type="match status" value="1"/>
</dbReference>
<dbReference type="NCBIfam" id="TIGR00254">
    <property type="entry name" value="GGDEF"/>
    <property type="match status" value="1"/>
</dbReference>
<dbReference type="SUPFAM" id="SSF55073">
    <property type="entry name" value="Nucleotide cyclase"/>
    <property type="match status" value="1"/>
</dbReference>
<dbReference type="Gene3D" id="3.30.450.350">
    <property type="entry name" value="CHASE domain"/>
    <property type="match status" value="1"/>
</dbReference>
<dbReference type="InterPro" id="IPR029787">
    <property type="entry name" value="Nucleotide_cyclase"/>
</dbReference>
<dbReference type="CDD" id="cd01949">
    <property type="entry name" value="GGDEF"/>
    <property type="match status" value="1"/>
</dbReference>
<feature type="domain" description="EAL" evidence="7">
    <location>
        <begin position="604"/>
        <end position="858"/>
    </location>
</feature>
<dbReference type="AlphaFoldDB" id="A0A8H9D9Z6"/>
<dbReference type="FunFam" id="3.30.70.270:FF:000001">
    <property type="entry name" value="Diguanylate cyclase domain protein"/>
    <property type="match status" value="1"/>
</dbReference>
<dbReference type="PROSITE" id="PS50887">
    <property type="entry name" value="GGDEF"/>
    <property type="match status" value="1"/>
</dbReference>
<dbReference type="InterPro" id="IPR052155">
    <property type="entry name" value="Biofilm_reg_signaling"/>
</dbReference>
<dbReference type="CDD" id="cd01948">
    <property type="entry name" value="EAL"/>
    <property type="match status" value="1"/>
</dbReference>
<evidence type="ECO:0000259" key="6">
    <source>
        <dbReference type="PROSITE" id="PS50839"/>
    </source>
</evidence>
<dbReference type="InterPro" id="IPR000160">
    <property type="entry name" value="GGDEF_dom"/>
</dbReference>
<dbReference type="InterPro" id="IPR001633">
    <property type="entry name" value="EAL_dom"/>
</dbReference>
<dbReference type="GO" id="GO:0016020">
    <property type="term" value="C:membrane"/>
    <property type="evidence" value="ECO:0007669"/>
    <property type="project" value="UniProtKB-SubCell"/>
</dbReference>
<dbReference type="SUPFAM" id="SSF141868">
    <property type="entry name" value="EAL domain-like"/>
    <property type="match status" value="1"/>
</dbReference>
<evidence type="ECO:0000256" key="3">
    <source>
        <dbReference type="ARBA" id="ARBA00022989"/>
    </source>
</evidence>
<dbReference type="SMART" id="SM01079">
    <property type="entry name" value="CHASE"/>
    <property type="match status" value="1"/>
</dbReference>
<proteinExistence type="predicted"/>
<feature type="transmembrane region" description="Helical" evidence="5">
    <location>
        <begin position="148"/>
        <end position="165"/>
    </location>
</feature>
<dbReference type="SMART" id="SM00267">
    <property type="entry name" value="GGDEF"/>
    <property type="match status" value="1"/>
</dbReference>
<comment type="caution">
    <text evidence="9">The sequence shown here is derived from an EMBL/GenBank/DDBJ whole genome shotgun (WGS) entry which is preliminary data.</text>
</comment>
<dbReference type="InterPro" id="IPR006189">
    <property type="entry name" value="CHASE_dom"/>
</dbReference>
<evidence type="ECO:0000256" key="5">
    <source>
        <dbReference type="SAM" id="Phobius"/>
    </source>
</evidence>
<dbReference type="Gene3D" id="3.30.70.270">
    <property type="match status" value="1"/>
</dbReference>
<feature type="transmembrane region" description="Helical" evidence="5">
    <location>
        <begin position="117"/>
        <end position="136"/>
    </location>
</feature>
<keyword evidence="2 5" id="KW-0812">Transmembrane</keyword>
<sequence length="858" mass="96984">MIKRREKWLLHLWFIIMLFPIRADASESILTASLSWDFFFKETQVIHLQRPVCASPLESDHDKQSLLFGGLSSLELPMISVQSDVALGKMDRFAHYESAQEEEVYFPPFIEKGLGDWILSALVVLCFAVVLLIIGWSGLYCFHRLSSLSLIVLTLAVSWFLVALYRNSEINEQKYLVSSTLVKLRSQLENSINSNITLLKGLLAHIQLNPYLTQAEFEQIAKKLIDGNPSIRNIAAAPDLVIRMLYPFEENQQAINLDYRRLPDQLPAVLKAKEQNQIILAGPVKLVQGGLGLIGRLAVHTENELGQQEFWGLVSSVIHAEAVYQAAGLYDPAVGLKLAIRGKDGTGSKGEVFFGDPSVFNEQAVIMNISVPGGSWQIGAIPIDGWASEIKPVWIISLLGLINIILIVVFYRIHKNYKEEQERNKQYISHLAYHDSLTGLSNRAQFMDALKREIAYAKRNHTIIAVLMLDLDYFKQINDTLGHLEGDRLLKEVAQRLRSRVRKEDLVARLGGDEFAILQRNLRSLDDASILSQKLIEIVSQPYIINQAKVQVGASIGIAHWQPGLSTEIDLLEQADTALYKSKDKGRGCFTFHTSEMTNEIRRRLALHQDLKEALNADNLFLVYQPKINTVNKQIMGVEALLRWNHPTQGFISPAEFIPIAETHGMMHRLGFRILEQACATMNRLHNQGIDLGVMSVNISPLQLDGDKFQERLIDLLNTYSLSGDVLELELTERIMVEPRTNIDQVLNGLAQQGIKFSLDDFGTGYSSLLRLKHWPFHQLKIAQEFVRDMLIDSNDQEIVKATIALAKNLELEVIAEGVEKNEQLAFLQQHGCYLVQGYLLAYPMTETDLLLWLKEYS</sequence>
<name>A0A8H9D9Z6_9PROT</name>
<dbReference type="InterPro" id="IPR035919">
    <property type="entry name" value="EAL_sf"/>
</dbReference>
<reference evidence="9" key="1">
    <citation type="submission" date="2021-02" db="EMBL/GenBank/DDBJ databases">
        <authorList>
            <person name="Han P."/>
        </authorList>
    </citation>
    <scope>NUCLEOTIDE SEQUENCE</scope>
    <source>
        <strain evidence="9">Nitrosomonas nitrosa 18-3D</strain>
    </source>
</reference>
<dbReference type="PROSITE" id="PS50839">
    <property type="entry name" value="CHASE"/>
    <property type="match status" value="1"/>
</dbReference>
<organism evidence="9 10">
    <name type="scientific">Nitrosomonas nitrosa</name>
    <dbReference type="NCBI Taxonomy" id="52442"/>
    <lineage>
        <taxon>Bacteria</taxon>
        <taxon>Pseudomonadati</taxon>
        <taxon>Pseudomonadota</taxon>
        <taxon>Betaproteobacteria</taxon>
        <taxon>Nitrosomonadales</taxon>
        <taxon>Nitrosomonadaceae</taxon>
        <taxon>Nitrosomonas</taxon>
    </lineage>
</organism>
<dbReference type="GO" id="GO:0003824">
    <property type="term" value="F:catalytic activity"/>
    <property type="evidence" value="ECO:0007669"/>
    <property type="project" value="UniProtKB-ARBA"/>
</dbReference>
<evidence type="ECO:0008006" key="11">
    <source>
        <dbReference type="Google" id="ProtNLM"/>
    </source>
</evidence>
<evidence type="ECO:0000313" key="9">
    <source>
        <dbReference type="EMBL" id="CAE6500530.1"/>
    </source>
</evidence>
<dbReference type="RefSeq" id="WP_204799615.1">
    <property type="nucleotide sequence ID" value="NZ_CAJNAP010000011.1"/>
</dbReference>
<keyword evidence="3 5" id="KW-1133">Transmembrane helix</keyword>
<feature type="transmembrane region" description="Helical" evidence="5">
    <location>
        <begin position="393"/>
        <end position="413"/>
    </location>
</feature>
<evidence type="ECO:0000256" key="2">
    <source>
        <dbReference type="ARBA" id="ARBA00022692"/>
    </source>
</evidence>
<feature type="domain" description="CHASE" evidence="6">
    <location>
        <begin position="238"/>
        <end position="379"/>
    </location>
</feature>